<evidence type="ECO:0000256" key="1">
    <source>
        <dbReference type="SAM" id="MobiDB-lite"/>
    </source>
</evidence>
<feature type="transmembrane region" description="Helical" evidence="2">
    <location>
        <begin position="166"/>
        <end position="184"/>
    </location>
</feature>
<reference evidence="3 4" key="1">
    <citation type="submission" date="2018-06" db="EMBL/GenBank/DDBJ databases">
        <authorList>
            <consortium name="Pathogen Informatics"/>
            <person name="Doyle S."/>
        </authorList>
    </citation>
    <scope>NUCLEOTIDE SEQUENCE [LARGE SCALE GENOMIC DNA]</scope>
    <source>
        <strain evidence="3 4">NCTC10738</strain>
    </source>
</reference>
<name>A0A380A8Z2_9GAMM</name>
<keyword evidence="2" id="KW-0812">Transmembrane</keyword>
<dbReference type="AlphaFoldDB" id="A0A380A8Z2"/>
<organism evidence="3 4">
    <name type="scientific">Shewanella algae</name>
    <dbReference type="NCBI Taxonomy" id="38313"/>
    <lineage>
        <taxon>Bacteria</taxon>
        <taxon>Pseudomonadati</taxon>
        <taxon>Pseudomonadota</taxon>
        <taxon>Gammaproteobacteria</taxon>
        <taxon>Alteromonadales</taxon>
        <taxon>Shewanellaceae</taxon>
        <taxon>Shewanella</taxon>
    </lineage>
</organism>
<proteinExistence type="predicted"/>
<feature type="region of interest" description="Disordered" evidence="1">
    <location>
        <begin position="360"/>
        <end position="379"/>
    </location>
</feature>
<keyword evidence="2" id="KW-0472">Membrane</keyword>
<gene>
    <name evidence="3" type="ORF">NCTC10738_02398</name>
</gene>
<accession>A0A380A8Z2</accession>
<dbReference type="RefSeq" id="WP_115389766.1">
    <property type="nucleotide sequence ID" value="NZ_CAXOJE010000007.1"/>
</dbReference>
<sequence length="557" mass="63785">MHHCNQPIYAKENFCGHCGESLPEQPKLKNIEDVAPEILKDLKPHYSGARTFTGRVNSSFLYKRRRVDSGNNLTYSYWWLELEDKDGNIERVSVNAENKFYDQLRRGDVLTLFYPTDYTLNYRIEGKDAKRLVSHNHMAPAAISHEADGQRSTIVPDYEPGSQSSAFWWLLLGIASALLLYFGAKQPTEIAIGVAVVLSVVCFILERQRNQKKHTRELRRYEALQLAMKRLLSVTQEELGYHIAQRPRKDSDIFCFKCQSRIDGEHGYCVQCGSSQQQAPATAANSLSVRDEEEAMMRQYSLSYREPYLHKHVLAGDEKGEVSVSCIMGKVLDRSASASVDDFTVTTTKTTTTDHYVGNRFSHSTTDTETSSHRSRSSNVDGEVLLQLADGEVREMRFGEDLLGDLDVGDWMIYASSRAKLGVDDYNREYAYNLTKSKRYNNTSFQQYGKLNGAGTWILLAIAALVFNFWGPDHIWYPLFDMLYFPLLDPIYSTSFFRHNLTLVVFIMVSAVLLVWTLLYGRRNQERKRKLLSRLTDHIDGFTRAIPELKEKLKRMG</sequence>
<dbReference type="EMBL" id="UGYO01000001">
    <property type="protein sequence ID" value="SUI75778.1"/>
    <property type="molecule type" value="Genomic_DNA"/>
</dbReference>
<evidence type="ECO:0000313" key="3">
    <source>
        <dbReference type="EMBL" id="SUI75778.1"/>
    </source>
</evidence>
<feature type="transmembrane region" description="Helical" evidence="2">
    <location>
        <begin position="497"/>
        <end position="520"/>
    </location>
</feature>
<evidence type="ECO:0000313" key="4">
    <source>
        <dbReference type="Proteomes" id="UP000254069"/>
    </source>
</evidence>
<feature type="transmembrane region" description="Helical" evidence="2">
    <location>
        <begin position="457"/>
        <end position="477"/>
    </location>
</feature>
<keyword evidence="4" id="KW-1185">Reference proteome</keyword>
<dbReference type="Proteomes" id="UP000254069">
    <property type="component" value="Unassembled WGS sequence"/>
</dbReference>
<keyword evidence="2" id="KW-1133">Transmembrane helix</keyword>
<feature type="transmembrane region" description="Helical" evidence="2">
    <location>
        <begin position="190"/>
        <end position="206"/>
    </location>
</feature>
<evidence type="ECO:0000256" key="2">
    <source>
        <dbReference type="SAM" id="Phobius"/>
    </source>
</evidence>
<protein>
    <submittedName>
        <fullName evidence="3">Double zinc ribbon</fullName>
    </submittedName>
</protein>